<evidence type="ECO:0000256" key="8">
    <source>
        <dbReference type="SAM" id="MobiDB-lite"/>
    </source>
</evidence>
<feature type="transmembrane region" description="Helical" evidence="9">
    <location>
        <begin position="412"/>
        <end position="433"/>
    </location>
</feature>
<feature type="transmembrane region" description="Helical" evidence="9">
    <location>
        <begin position="580"/>
        <end position="598"/>
    </location>
</feature>
<dbReference type="GO" id="GO:0015343">
    <property type="term" value="F:siderophore-iron transmembrane transporter activity"/>
    <property type="evidence" value="ECO:0007669"/>
    <property type="project" value="TreeGrafter"/>
</dbReference>
<keyword evidence="7 9" id="KW-0472">Membrane</keyword>
<dbReference type="PROSITE" id="PS50850">
    <property type="entry name" value="MFS"/>
    <property type="match status" value="1"/>
</dbReference>
<evidence type="ECO:0000256" key="4">
    <source>
        <dbReference type="ARBA" id="ARBA00022692"/>
    </source>
</evidence>
<dbReference type="Pfam" id="PF07690">
    <property type="entry name" value="MFS_1"/>
    <property type="match status" value="1"/>
</dbReference>
<evidence type="ECO:0000313" key="11">
    <source>
        <dbReference type="EMBL" id="GIZ45292.1"/>
    </source>
</evidence>
<name>A0A9P3CPR8_9PEZI</name>
<comment type="subcellular location">
    <subcellularLocation>
        <location evidence="1">Membrane</location>
        <topology evidence="1">Multi-pass membrane protein</topology>
    </subcellularLocation>
</comment>
<feature type="transmembrane region" description="Helical" evidence="9">
    <location>
        <begin position="440"/>
        <end position="458"/>
    </location>
</feature>
<evidence type="ECO:0000259" key="10">
    <source>
        <dbReference type="PROSITE" id="PS50850"/>
    </source>
</evidence>
<dbReference type="SUPFAM" id="SSF103473">
    <property type="entry name" value="MFS general substrate transporter"/>
    <property type="match status" value="2"/>
</dbReference>
<proteinExistence type="inferred from homology"/>
<evidence type="ECO:0000256" key="7">
    <source>
        <dbReference type="ARBA" id="ARBA00023136"/>
    </source>
</evidence>
<feature type="transmembrane region" description="Helical" evidence="9">
    <location>
        <begin position="303"/>
        <end position="321"/>
    </location>
</feature>
<dbReference type="InterPro" id="IPR011701">
    <property type="entry name" value="MFS"/>
</dbReference>
<feature type="compositionally biased region" description="Acidic residues" evidence="8">
    <location>
        <begin position="643"/>
        <end position="655"/>
    </location>
</feature>
<dbReference type="FunFam" id="1.20.1250.20:FF:000197">
    <property type="entry name" value="Siderophore iron transporter 1"/>
    <property type="match status" value="1"/>
</dbReference>
<evidence type="ECO:0000256" key="6">
    <source>
        <dbReference type="ARBA" id="ARBA00023065"/>
    </source>
</evidence>
<reference evidence="11 12" key="1">
    <citation type="submission" date="2021-01" db="EMBL/GenBank/DDBJ databases">
        <title>Cercospora kikuchii MAFF 305040 whole genome shotgun sequence.</title>
        <authorList>
            <person name="Kashiwa T."/>
            <person name="Suzuki T."/>
        </authorList>
    </citation>
    <scope>NUCLEOTIDE SEQUENCE [LARGE SCALE GENOMIC DNA]</scope>
    <source>
        <strain evidence="11 12">MAFF 305040</strain>
    </source>
</reference>
<evidence type="ECO:0000313" key="12">
    <source>
        <dbReference type="Proteomes" id="UP000825890"/>
    </source>
</evidence>
<evidence type="ECO:0000256" key="3">
    <source>
        <dbReference type="ARBA" id="ARBA00022448"/>
    </source>
</evidence>
<dbReference type="GeneID" id="68294040"/>
<feature type="transmembrane region" description="Helical" evidence="9">
    <location>
        <begin position="155"/>
        <end position="172"/>
    </location>
</feature>
<feature type="compositionally biased region" description="Low complexity" evidence="8">
    <location>
        <begin position="26"/>
        <end position="37"/>
    </location>
</feature>
<feature type="domain" description="Major facilitator superfamily (MFS) profile" evidence="10">
    <location>
        <begin position="90"/>
        <end position="602"/>
    </location>
</feature>
<dbReference type="InterPro" id="IPR036259">
    <property type="entry name" value="MFS_trans_sf"/>
</dbReference>
<dbReference type="EMBL" id="BOLY01000005">
    <property type="protein sequence ID" value="GIZ45292.1"/>
    <property type="molecule type" value="Genomic_DNA"/>
</dbReference>
<dbReference type="InterPro" id="IPR020846">
    <property type="entry name" value="MFS_dom"/>
</dbReference>
<sequence length="669" mass="72683">MPNYGTLLPSAPRTTDGGGDDDVEQAAASAAHTPSSSVIAPSYKREQQNSDIHAQSEADRRSIMSERSHESGQAGVKRLEAISTTWSKLGLYMAYLGVALLAYATSLEGQTTTNLTIYATSAFKSHSMVSTVLVIQGVVLSVVKPPMAKVADVFGRFEAFTLSILFYLAGFIQQAASDTVVTYAAAQIFYSAGQTGLQILIQVFIADTSDLVNRALCSTIPDIPFLVNVWLGPAIAEAVLKNLSWRWGYGIWTVVLPVAFLPLALALIVNQRKAALRGILPESPFQGESAWEIVKTLWFEMDFFGLFLICVAFTLILIPLTLASKAGWSNPNLVTMLVVGAACLIAIPFWERNKTLAPHAFFPRSFWRNRTLLCGLGLSFFYFMAFYLSVYPYFQSYLLVVQDLPLAKAGRIVQTFTFTSTVTAIIVSISIKYTKSYKKFMVAGTILYAIGLALMIRYRTEESTPAMIVGTQIFLGVGGSLTHVPAQLGVQASASHSEVAAATALFLTFLEIGGAVGSGISGAIWTSNVPKKLALYLPPETKDMADEIYGNITLASRGWPMGSPTRDAINLAYQETMTKILTVAVFVALPCIVLAFMMHDYKLDEIDQGVKGVVIGATQDGTEYGGEEFAGPSTTRLMRTSGEYEEADDDDDGSEESQNSRTRLIRKSS</sequence>
<feature type="transmembrane region" description="Helical" evidence="9">
    <location>
        <begin position="89"/>
        <end position="106"/>
    </location>
</feature>
<keyword evidence="5 9" id="KW-1133">Transmembrane helix</keyword>
<dbReference type="Proteomes" id="UP000825890">
    <property type="component" value="Unassembled WGS sequence"/>
</dbReference>
<feature type="transmembrane region" description="Helical" evidence="9">
    <location>
        <begin position="504"/>
        <end position="525"/>
    </location>
</feature>
<keyword evidence="12" id="KW-1185">Reference proteome</keyword>
<evidence type="ECO:0000256" key="9">
    <source>
        <dbReference type="SAM" id="Phobius"/>
    </source>
</evidence>
<gene>
    <name evidence="11" type="ORF">CKM354_000846500</name>
</gene>
<feature type="transmembrane region" description="Helical" evidence="9">
    <location>
        <begin position="126"/>
        <end position="143"/>
    </location>
</feature>
<feature type="transmembrane region" description="Helical" evidence="9">
    <location>
        <begin position="249"/>
        <end position="269"/>
    </location>
</feature>
<dbReference type="OrthoDB" id="2241241at2759"/>
<evidence type="ECO:0000256" key="1">
    <source>
        <dbReference type="ARBA" id="ARBA00004141"/>
    </source>
</evidence>
<organism evidence="11 12">
    <name type="scientific">Cercospora kikuchii</name>
    <dbReference type="NCBI Taxonomy" id="84275"/>
    <lineage>
        <taxon>Eukaryota</taxon>
        <taxon>Fungi</taxon>
        <taxon>Dikarya</taxon>
        <taxon>Ascomycota</taxon>
        <taxon>Pezizomycotina</taxon>
        <taxon>Dothideomycetes</taxon>
        <taxon>Dothideomycetidae</taxon>
        <taxon>Mycosphaerellales</taxon>
        <taxon>Mycosphaerellaceae</taxon>
        <taxon>Cercospora</taxon>
    </lineage>
</organism>
<feature type="compositionally biased region" description="Basic and acidic residues" evidence="8">
    <location>
        <begin position="43"/>
        <end position="70"/>
    </location>
</feature>
<comment type="similarity">
    <text evidence="2">Belongs to the major facilitator superfamily.</text>
</comment>
<protein>
    <recommendedName>
        <fullName evidence="10">Major facilitator superfamily (MFS) profile domain-containing protein</fullName>
    </recommendedName>
</protein>
<dbReference type="PANTHER" id="PTHR23501:SF87">
    <property type="entry name" value="SIDEROPHORE IRON TRANSPORTER 2"/>
    <property type="match status" value="1"/>
</dbReference>
<dbReference type="PANTHER" id="PTHR23501">
    <property type="entry name" value="MAJOR FACILITATOR SUPERFAMILY"/>
    <property type="match status" value="1"/>
</dbReference>
<dbReference type="Gene3D" id="1.20.1250.20">
    <property type="entry name" value="MFS general substrate transporter like domains"/>
    <property type="match status" value="2"/>
</dbReference>
<evidence type="ECO:0000256" key="5">
    <source>
        <dbReference type="ARBA" id="ARBA00022989"/>
    </source>
</evidence>
<accession>A0A9P3CPR8</accession>
<feature type="transmembrane region" description="Helical" evidence="9">
    <location>
        <begin position="333"/>
        <end position="350"/>
    </location>
</feature>
<feature type="region of interest" description="Disordered" evidence="8">
    <location>
        <begin position="624"/>
        <end position="669"/>
    </location>
</feature>
<keyword evidence="4 9" id="KW-0812">Transmembrane</keyword>
<dbReference type="GO" id="GO:0005886">
    <property type="term" value="C:plasma membrane"/>
    <property type="evidence" value="ECO:0007669"/>
    <property type="project" value="TreeGrafter"/>
</dbReference>
<feature type="region of interest" description="Disordered" evidence="8">
    <location>
        <begin position="1"/>
        <end position="71"/>
    </location>
</feature>
<feature type="transmembrane region" description="Helical" evidence="9">
    <location>
        <begin position="371"/>
        <end position="392"/>
    </location>
</feature>
<dbReference type="AlphaFoldDB" id="A0A9P3CPR8"/>
<feature type="transmembrane region" description="Helical" evidence="9">
    <location>
        <begin position="464"/>
        <end position="484"/>
    </location>
</feature>
<evidence type="ECO:0000256" key="2">
    <source>
        <dbReference type="ARBA" id="ARBA00008335"/>
    </source>
</evidence>
<keyword evidence="6" id="KW-0406">Ion transport</keyword>
<dbReference type="RefSeq" id="XP_044659779.1">
    <property type="nucleotide sequence ID" value="XM_044803844.1"/>
</dbReference>
<keyword evidence="3" id="KW-0813">Transport</keyword>
<comment type="caution">
    <text evidence="11">The sequence shown here is derived from an EMBL/GenBank/DDBJ whole genome shotgun (WGS) entry which is preliminary data.</text>
</comment>